<dbReference type="Proteomes" id="UP001596098">
    <property type="component" value="Unassembled WGS sequence"/>
</dbReference>
<dbReference type="EMBL" id="JBHSQI010000002">
    <property type="protein sequence ID" value="MFC6152939.1"/>
    <property type="molecule type" value="Genomic_DNA"/>
</dbReference>
<organism evidence="1 2">
    <name type="scientific">Nocardioides yefusunii</name>
    <dbReference type="NCBI Taxonomy" id="2500546"/>
    <lineage>
        <taxon>Bacteria</taxon>
        <taxon>Bacillati</taxon>
        <taxon>Actinomycetota</taxon>
        <taxon>Actinomycetes</taxon>
        <taxon>Propionibacteriales</taxon>
        <taxon>Nocardioidaceae</taxon>
        <taxon>Nocardioides</taxon>
    </lineage>
</organism>
<reference evidence="2" key="1">
    <citation type="journal article" date="2019" name="Int. J. Syst. Evol. Microbiol.">
        <title>The Global Catalogue of Microorganisms (GCM) 10K type strain sequencing project: providing services to taxonomists for standard genome sequencing and annotation.</title>
        <authorList>
            <consortium name="The Broad Institute Genomics Platform"/>
            <consortium name="The Broad Institute Genome Sequencing Center for Infectious Disease"/>
            <person name="Wu L."/>
            <person name="Ma J."/>
        </authorList>
    </citation>
    <scope>NUCLEOTIDE SEQUENCE [LARGE SCALE GENOMIC DNA]</scope>
    <source>
        <strain evidence="2">DFY28</strain>
    </source>
</reference>
<proteinExistence type="predicted"/>
<accession>A0ABW1QWH8</accession>
<protein>
    <submittedName>
        <fullName evidence="1">Uncharacterized protein</fullName>
    </submittedName>
</protein>
<sequence length="59" mass="6238">MDVADPLDVNLTDVDLMGEVELTTMLMVAASASDEPLEQEQIDKLLGLAEPAPEAPGMP</sequence>
<name>A0ABW1QWH8_9ACTN</name>
<evidence type="ECO:0000313" key="1">
    <source>
        <dbReference type="EMBL" id="MFC6152939.1"/>
    </source>
</evidence>
<dbReference type="RefSeq" id="WP_239022182.1">
    <property type="nucleotide sequence ID" value="NZ_CP034929.1"/>
</dbReference>
<gene>
    <name evidence="1" type="ORF">ACFPWU_04555</name>
</gene>
<keyword evidence="2" id="KW-1185">Reference proteome</keyword>
<comment type="caution">
    <text evidence="1">The sequence shown here is derived from an EMBL/GenBank/DDBJ whole genome shotgun (WGS) entry which is preliminary data.</text>
</comment>
<evidence type="ECO:0000313" key="2">
    <source>
        <dbReference type="Proteomes" id="UP001596098"/>
    </source>
</evidence>